<dbReference type="GO" id="GO:0005506">
    <property type="term" value="F:iron ion binding"/>
    <property type="evidence" value="ECO:0007669"/>
    <property type="project" value="InterPro"/>
</dbReference>
<organism evidence="7 8">
    <name type="scientific">Marinicauda salina</name>
    <dbReference type="NCBI Taxonomy" id="2135793"/>
    <lineage>
        <taxon>Bacteria</taxon>
        <taxon>Pseudomonadati</taxon>
        <taxon>Pseudomonadota</taxon>
        <taxon>Alphaproteobacteria</taxon>
        <taxon>Maricaulales</taxon>
        <taxon>Maricaulaceae</taxon>
        <taxon>Marinicauda</taxon>
    </lineage>
</organism>
<evidence type="ECO:0000256" key="1">
    <source>
        <dbReference type="ARBA" id="ARBA00004370"/>
    </source>
</evidence>
<dbReference type="InterPro" id="IPR006694">
    <property type="entry name" value="Fatty_acid_hydroxylase"/>
</dbReference>
<evidence type="ECO:0000313" key="7">
    <source>
        <dbReference type="EMBL" id="PWE17493.1"/>
    </source>
</evidence>
<evidence type="ECO:0000313" key="8">
    <source>
        <dbReference type="Proteomes" id="UP000245168"/>
    </source>
</evidence>
<dbReference type="Pfam" id="PF04116">
    <property type="entry name" value="FA_hydroxylase"/>
    <property type="match status" value="1"/>
</dbReference>
<protein>
    <submittedName>
        <fullName evidence="7">Fatty acid hydroxylase</fullName>
    </submittedName>
</protein>
<feature type="domain" description="Fatty acid hydroxylase" evidence="6">
    <location>
        <begin position="81"/>
        <end position="211"/>
    </location>
</feature>
<dbReference type="GO" id="GO:0016491">
    <property type="term" value="F:oxidoreductase activity"/>
    <property type="evidence" value="ECO:0007669"/>
    <property type="project" value="InterPro"/>
</dbReference>
<evidence type="ECO:0000256" key="5">
    <source>
        <dbReference type="SAM" id="Phobius"/>
    </source>
</evidence>
<dbReference type="AlphaFoldDB" id="A0A2U2BTZ7"/>
<comment type="caution">
    <text evidence="7">The sequence shown here is derived from an EMBL/GenBank/DDBJ whole genome shotgun (WGS) entry which is preliminary data.</text>
</comment>
<keyword evidence="4 5" id="KW-0472">Membrane</keyword>
<dbReference type="GO" id="GO:0016020">
    <property type="term" value="C:membrane"/>
    <property type="evidence" value="ECO:0007669"/>
    <property type="project" value="UniProtKB-SubCell"/>
</dbReference>
<name>A0A2U2BTZ7_9PROT</name>
<dbReference type="RefSeq" id="WP_109252724.1">
    <property type="nucleotide sequence ID" value="NZ_QEXV01000003.1"/>
</dbReference>
<comment type="subcellular location">
    <subcellularLocation>
        <location evidence="1">Membrane</location>
    </subcellularLocation>
</comment>
<feature type="transmembrane region" description="Helical" evidence="5">
    <location>
        <begin position="260"/>
        <end position="284"/>
    </location>
</feature>
<dbReference type="EMBL" id="QEXV01000003">
    <property type="protein sequence ID" value="PWE17493.1"/>
    <property type="molecule type" value="Genomic_DNA"/>
</dbReference>
<feature type="transmembrane region" description="Helical" evidence="5">
    <location>
        <begin position="6"/>
        <end position="27"/>
    </location>
</feature>
<gene>
    <name evidence="7" type="ORF">DDZ18_07420</name>
</gene>
<sequence>MEMLFNPINALVVGGLVALMALEALFPARKLPEIRGWRLRGVLFTGLYFVLAGYAPLIWFNWIGHLQMFDLAGAPLVAQVLVGYFALQVIQSAWHRTLHASDTLWRVFHQMHHSQERLDTFGALYFHPFDAVMFTFVASLALTLAGVDPVAGGIIGVGAAWLAIFTHTNVRTPRWLGYFIARPESHALHHGRGIHAYNYAELPLVDMIFGTFVNPKERVDATGFYDGASGRIGDMLAFRDVSEPDAAERGRQAEAGRAELAAIVLQVALSIVTAFAVVAAVSTIA</sequence>
<keyword evidence="2 5" id="KW-0812">Transmembrane</keyword>
<dbReference type="PANTHER" id="PTHR11863">
    <property type="entry name" value="STEROL DESATURASE"/>
    <property type="match status" value="1"/>
</dbReference>
<keyword evidence="3 5" id="KW-1133">Transmembrane helix</keyword>
<dbReference type="InterPro" id="IPR050307">
    <property type="entry name" value="Sterol_Desaturase_Related"/>
</dbReference>
<proteinExistence type="predicted"/>
<feature type="transmembrane region" description="Helical" evidence="5">
    <location>
        <begin position="39"/>
        <end position="62"/>
    </location>
</feature>
<feature type="transmembrane region" description="Helical" evidence="5">
    <location>
        <begin position="68"/>
        <end position="87"/>
    </location>
</feature>
<keyword evidence="8" id="KW-1185">Reference proteome</keyword>
<accession>A0A2U2BTZ7</accession>
<feature type="transmembrane region" description="Helical" evidence="5">
    <location>
        <begin position="121"/>
        <end position="144"/>
    </location>
</feature>
<evidence type="ECO:0000256" key="3">
    <source>
        <dbReference type="ARBA" id="ARBA00022989"/>
    </source>
</evidence>
<dbReference type="OrthoDB" id="9770329at2"/>
<dbReference type="GO" id="GO:0008610">
    <property type="term" value="P:lipid biosynthetic process"/>
    <property type="evidence" value="ECO:0007669"/>
    <property type="project" value="InterPro"/>
</dbReference>
<evidence type="ECO:0000259" key="6">
    <source>
        <dbReference type="Pfam" id="PF04116"/>
    </source>
</evidence>
<dbReference type="Proteomes" id="UP000245168">
    <property type="component" value="Unassembled WGS sequence"/>
</dbReference>
<evidence type="ECO:0000256" key="2">
    <source>
        <dbReference type="ARBA" id="ARBA00022692"/>
    </source>
</evidence>
<reference evidence="8" key="1">
    <citation type="submission" date="2018-05" db="EMBL/GenBank/DDBJ databases">
        <authorList>
            <person name="Liu B.-T."/>
        </authorList>
    </citation>
    <scope>NUCLEOTIDE SEQUENCE [LARGE SCALE GENOMIC DNA]</scope>
    <source>
        <strain evidence="8">WD6-1</strain>
    </source>
</reference>
<evidence type="ECO:0000256" key="4">
    <source>
        <dbReference type="ARBA" id="ARBA00023136"/>
    </source>
</evidence>